<dbReference type="EMBL" id="JBHUFZ010000032">
    <property type="protein sequence ID" value="MFD1891229.1"/>
    <property type="molecule type" value="Genomic_DNA"/>
</dbReference>
<sequence length="115" mass="12947">MFPMGPDEFEELVADAVDQIPEDLFSLVTNCILVVEDRNPDQPEILGLYEGVPLTERAGNHAGYLPDRILVYRLPTLEICDSREEVAEEVLTTVVHEIAHFFGIDDARLHQLGWG</sequence>
<comment type="caution">
    <text evidence="1">The sequence shown here is derived from an EMBL/GenBank/DDBJ whole genome shotgun (WGS) entry which is preliminary data.</text>
</comment>
<dbReference type="Proteomes" id="UP001597326">
    <property type="component" value="Unassembled WGS sequence"/>
</dbReference>
<keyword evidence="2" id="KW-1185">Reference proteome</keyword>
<dbReference type="InterPro" id="IPR038555">
    <property type="entry name" value="Zincin_1_sf"/>
</dbReference>
<dbReference type="Pfam" id="PF06262">
    <property type="entry name" value="Zincin_1"/>
    <property type="match status" value="1"/>
</dbReference>
<name>A0ABW4RZQ5_9ACTN</name>
<dbReference type="SUPFAM" id="SSF55486">
    <property type="entry name" value="Metalloproteases ('zincins'), catalytic domain"/>
    <property type="match status" value="1"/>
</dbReference>
<dbReference type="CDD" id="cd12952">
    <property type="entry name" value="MMP_ACEL2062"/>
    <property type="match status" value="1"/>
</dbReference>
<dbReference type="RefSeq" id="WP_343875479.1">
    <property type="nucleotide sequence ID" value="NZ_BAAAIX010000033.1"/>
</dbReference>
<protein>
    <submittedName>
        <fullName evidence="1">Metallopeptidase family protein</fullName>
    </submittedName>
</protein>
<gene>
    <name evidence="1" type="ORF">ACFSCS_13710</name>
</gene>
<evidence type="ECO:0000313" key="2">
    <source>
        <dbReference type="Proteomes" id="UP001597326"/>
    </source>
</evidence>
<proteinExistence type="predicted"/>
<reference evidence="2" key="1">
    <citation type="journal article" date="2019" name="Int. J. Syst. Evol. Microbiol.">
        <title>The Global Catalogue of Microorganisms (GCM) 10K type strain sequencing project: providing services to taxonomists for standard genome sequencing and annotation.</title>
        <authorList>
            <consortium name="The Broad Institute Genomics Platform"/>
            <consortium name="The Broad Institute Genome Sequencing Center for Infectious Disease"/>
            <person name="Wu L."/>
            <person name="Ma J."/>
        </authorList>
    </citation>
    <scope>NUCLEOTIDE SEQUENCE [LARGE SCALE GENOMIC DNA]</scope>
    <source>
        <strain evidence="2">CAIM 431</strain>
    </source>
</reference>
<dbReference type="InterPro" id="IPR010428">
    <property type="entry name" value="Zincin_1"/>
</dbReference>
<evidence type="ECO:0000313" key="1">
    <source>
        <dbReference type="EMBL" id="MFD1891229.1"/>
    </source>
</evidence>
<organism evidence="1 2">
    <name type="scientific">Luteococcus peritonei</name>
    <dbReference type="NCBI Taxonomy" id="88874"/>
    <lineage>
        <taxon>Bacteria</taxon>
        <taxon>Bacillati</taxon>
        <taxon>Actinomycetota</taxon>
        <taxon>Actinomycetes</taxon>
        <taxon>Propionibacteriales</taxon>
        <taxon>Propionibacteriaceae</taxon>
        <taxon>Luteococcus</taxon>
    </lineage>
</organism>
<accession>A0ABW4RZQ5</accession>
<dbReference type="Gene3D" id="3.30.2010.20">
    <property type="match status" value="1"/>
</dbReference>